<dbReference type="EMBL" id="UINC01114579">
    <property type="protein sequence ID" value="SVC84983.1"/>
    <property type="molecule type" value="Genomic_DNA"/>
</dbReference>
<dbReference type="InterPro" id="IPR011883">
    <property type="entry name" value="PaaD-like"/>
</dbReference>
<gene>
    <name evidence="3" type="ORF">METZ01_LOCUS337837</name>
</gene>
<dbReference type="SUPFAM" id="SSF117916">
    <property type="entry name" value="Fe-S cluster assembly (FSCA) domain-like"/>
    <property type="match status" value="1"/>
</dbReference>
<dbReference type="PANTHER" id="PTHR42831:SF3">
    <property type="entry name" value="1,2-PHENYLACETYL-COA EPOXIDASE, SUBUNIT D-RELATED"/>
    <property type="match status" value="1"/>
</dbReference>
<accession>A0A382QHF5</accession>
<dbReference type="InterPro" id="IPR002744">
    <property type="entry name" value="MIP18-like"/>
</dbReference>
<dbReference type="PANTHER" id="PTHR42831">
    <property type="entry name" value="FE-S PROTEIN MATURATION AUXILIARY FACTOR YITW"/>
    <property type="match status" value="1"/>
</dbReference>
<evidence type="ECO:0000259" key="2">
    <source>
        <dbReference type="Pfam" id="PF23451"/>
    </source>
</evidence>
<dbReference type="Pfam" id="PF01883">
    <property type="entry name" value="FeS_assembly_P"/>
    <property type="match status" value="1"/>
</dbReference>
<evidence type="ECO:0000259" key="1">
    <source>
        <dbReference type="Pfam" id="PF01883"/>
    </source>
</evidence>
<dbReference type="InterPro" id="IPR056572">
    <property type="entry name" value="Zn_ribbon_PaaD"/>
</dbReference>
<dbReference type="Pfam" id="PF23451">
    <property type="entry name" value="Zn_ribbon_PaaD"/>
    <property type="match status" value="1"/>
</dbReference>
<dbReference type="AlphaFoldDB" id="A0A382QHF5"/>
<feature type="domain" description="MIP18 family-like" evidence="1">
    <location>
        <begin position="1"/>
        <end position="61"/>
    </location>
</feature>
<feature type="domain" description="PaaD zinc beta ribbon" evidence="2">
    <location>
        <begin position="109"/>
        <end position="151"/>
    </location>
</feature>
<proteinExistence type="predicted"/>
<sequence>MLDSVPDPEIPSVSIRDLGIIRAVDVHRVGQETHVVVTITPTYSGCPATRVIEADIRDAIERAGIPNVSIEHRLDPPWTTDWITERGRQHLLKAGISPPACWASDPLPYDAGVVCPHCGSHNTRVLSGFGSTPCKALWHCSGCLEPFDYFKPH</sequence>
<dbReference type="InterPro" id="IPR034904">
    <property type="entry name" value="FSCA_dom_sf"/>
</dbReference>
<dbReference type="InterPro" id="IPR052339">
    <property type="entry name" value="Fe-S_Maturation_MIP18"/>
</dbReference>
<name>A0A382QHF5_9ZZZZ</name>
<dbReference type="NCBIfam" id="TIGR02159">
    <property type="entry name" value="PA_CoA_Oxy4"/>
    <property type="match status" value="1"/>
</dbReference>
<dbReference type="Gene3D" id="3.30.300.130">
    <property type="entry name" value="Fe-S cluster assembly (FSCA)"/>
    <property type="match status" value="1"/>
</dbReference>
<reference evidence="3" key="1">
    <citation type="submission" date="2018-05" db="EMBL/GenBank/DDBJ databases">
        <authorList>
            <person name="Lanie J.A."/>
            <person name="Ng W.-L."/>
            <person name="Kazmierczak K.M."/>
            <person name="Andrzejewski T.M."/>
            <person name="Davidsen T.M."/>
            <person name="Wayne K.J."/>
            <person name="Tettelin H."/>
            <person name="Glass J.I."/>
            <person name="Rusch D."/>
            <person name="Podicherti R."/>
            <person name="Tsui H.-C.T."/>
            <person name="Winkler M.E."/>
        </authorList>
    </citation>
    <scope>NUCLEOTIDE SEQUENCE</scope>
</reference>
<organism evidence="3">
    <name type="scientific">marine metagenome</name>
    <dbReference type="NCBI Taxonomy" id="408172"/>
    <lineage>
        <taxon>unclassified sequences</taxon>
        <taxon>metagenomes</taxon>
        <taxon>ecological metagenomes</taxon>
    </lineage>
</organism>
<protein>
    <submittedName>
        <fullName evidence="3">Uncharacterized protein</fullName>
    </submittedName>
</protein>
<evidence type="ECO:0000313" key="3">
    <source>
        <dbReference type="EMBL" id="SVC84983.1"/>
    </source>
</evidence>